<dbReference type="RefSeq" id="WP_155477141.1">
    <property type="nucleotide sequence ID" value="NZ_WNKU01000018.1"/>
</dbReference>
<evidence type="ECO:0000313" key="2">
    <source>
        <dbReference type="Proteomes" id="UP000430670"/>
    </source>
</evidence>
<proteinExistence type="predicted"/>
<dbReference type="EMBL" id="WNKU01000018">
    <property type="protein sequence ID" value="MTV50050.1"/>
    <property type="molecule type" value="Genomic_DNA"/>
</dbReference>
<accession>A0A6I3SM65</accession>
<sequence>MNLRNLWPEQFTFEKITTPKETLEQQASFLPKLTGDLVHAEVEEVGKYLANAKSITDPFKYEFLIKGKFIEDYSFRVFIITHDVLIYPIKILLDSGIYEELNGTDTSVWIKVNDEEEFFNILERTLRSNRIRRVISSIMSLSK</sequence>
<dbReference type="Proteomes" id="UP000430670">
    <property type="component" value="Unassembled WGS sequence"/>
</dbReference>
<organism evidence="1 2">
    <name type="scientific">Heliobacterium mobile</name>
    <name type="common">Heliobacillus mobilis</name>
    <dbReference type="NCBI Taxonomy" id="28064"/>
    <lineage>
        <taxon>Bacteria</taxon>
        <taxon>Bacillati</taxon>
        <taxon>Bacillota</taxon>
        <taxon>Clostridia</taxon>
        <taxon>Eubacteriales</taxon>
        <taxon>Heliobacteriaceae</taxon>
        <taxon>Heliobacterium</taxon>
    </lineage>
</organism>
<keyword evidence="2" id="KW-1185">Reference proteome</keyword>
<gene>
    <name evidence="1" type="ORF">GJ688_13825</name>
</gene>
<comment type="caution">
    <text evidence="1">The sequence shown here is derived from an EMBL/GenBank/DDBJ whole genome shotgun (WGS) entry which is preliminary data.</text>
</comment>
<dbReference type="AlphaFoldDB" id="A0A6I3SM65"/>
<name>A0A6I3SM65_HELMO</name>
<protein>
    <submittedName>
        <fullName evidence="1">Uncharacterized protein</fullName>
    </submittedName>
</protein>
<reference evidence="1 2" key="1">
    <citation type="submission" date="2019-11" db="EMBL/GenBank/DDBJ databases">
        <title>Whole-genome sequence of a the green, strictly anaerobic photosynthetic bacterium Heliobacillus mobilis DSM 6151.</title>
        <authorList>
            <person name="Kyndt J.A."/>
            <person name="Meyer T.E."/>
        </authorList>
    </citation>
    <scope>NUCLEOTIDE SEQUENCE [LARGE SCALE GENOMIC DNA]</scope>
    <source>
        <strain evidence="1 2">DSM 6151</strain>
    </source>
</reference>
<dbReference type="OrthoDB" id="1652900at2"/>
<evidence type="ECO:0000313" key="1">
    <source>
        <dbReference type="EMBL" id="MTV50050.1"/>
    </source>
</evidence>